<dbReference type="InterPro" id="IPR001304">
    <property type="entry name" value="C-type_lectin-like"/>
</dbReference>
<dbReference type="RefSeq" id="XP_035889039.1">
    <property type="nucleotide sequence ID" value="XM_036033146.1"/>
</dbReference>
<sequence length="308" mass="34997">MSITYENLHSLESEKKSQGIRNGLPVSQVFLQHLCSGPHLFLLFLGLSLLLLVGICVVGSKGSKIQRDLETLRATYSNFTSNTEAEVQALHAQGGCLQETITSLKAVVENQGHQLQAARSLNDKVLSLESKLEKEQQELKAGYSDMVVRVQELARDLKSVNTQKAELKSNGSQSMGCPVNWLEHEGSCYWFSRTGKPWTEAEKYCQLENSHLVVVGSWEEQEFLEQRTYPENTWIGLHDQDGPWTWVDGTDYEKGFQFWSPYQPDNWNGHRIEGDEDCAHVTGCGRWNDNICTWPFHWVCEKKLGRDS</sequence>
<dbReference type="CDD" id="cd03590">
    <property type="entry name" value="CLECT_DC-SIGN_like"/>
    <property type="match status" value="1"/>
</dbReference>
<dbReference type="Proteomes" id="UP000504628">
    <property type="component" value="Chromosome 8"/>
</dbReference>
<dbReference type="GO" id="GO:0030246">
    <property type="term" value="F:carbohydrate binding"/>
    <property type="evidence" value="ECO:0007669"/>
    <property type="project" value="UniProtKB-KW"/>
</dbReference>
<dbReference type="Gene3D" id="3.10.100.10">
    <property type="entry name" value="Mannose-Binding Protein A, subunit A"/>
    <property type="match status" value="1"/>
</dbReference>
<dbReference type="InterPro" id="IPR016186">
    <property type="entry name" value="C-type_lectin-like/link_sf"/>
</dbReference>
<dbReference type="InterPro" id="IPR016187">
    <property type="entry name" value="CTDL_fold"/>
</dbReference>
<protein>
    <submittedName>
        <fullName evidence="6">C-type lectin domain family 10 member A-like</fullName>
    </submittedName>
</protein>
<proteinExistence type="predicted"/>
<evidence type="ECO:0000256" key="2">
    <source>
        <dbReference type="SAM" id="Coils"/>
    </source>
</evidence>
<dbReference type="SUPFAM" id="SSF56436">
    <property type="entry name" value="C-type lectin-like"/>
    <property type="match status" value="1"/>
</dbReference>
<keyword evidence="3" id="KW-1133">Transmembrane helix</keyword>
<feature type="transmembrane region" description="Helical" evidence="3">
    <location>
        <begin position="40"/>
        <end position="59"/>
    </location>
</feature>
<keyword evidence="1" id="KW-0430">Lectin</keyword>
<evidence type="ECO:0000313" key="5">
    <source>
        <dbReference type="Proteomes" id="UP000504628"/>
    </source>
</evidence>
<keyword evidence="2" id="KW-0175">Coiled coil</keyword>
<evidence type="ECO:0000256" key="1">
    <source>
        <dbReference type="ARBA" id="ARBA00022734"/>
    </source>
</evidence>
<dbReference type="InParanoid" id="A0A7E6ECH6"/>
<dbReference type="Pfam" id="PF03954">
    <property type="entry name" value="Lectin_N"/>
    <property type="match status" value="1"/>
</dbReference>
<keyword evidence="3" id="KW-0812">Transmembrane</keyword>
<dbReference type="InterPro" id="IPR050111">
    <property type="entry name" value="C-type_lectin/snaclec_domain"/>
</dbReference>
<dbReference type="FunCoup" id="A0A7E6ECH6">
    <property type="interactions" value="15"/>
</dbReference>
<gene>
    <name evidence="6" type="primary">LOC114515002</name>
</gene>
<dbReference type="AlphaFoldDB" id="A0A7E6ECH6"/>
<keyword evidence="3" id="KW-0472">Membrane</keyword>
<organism evidence="5 6">
    <name type="scientific">Phyllostomus discolor</name>
    <name type="common">pale spear-nosed bat</name>
    <dbReference type="NCBI Taxonomy" id="89673"/>
    <lineage>
        <taxon>Eukaryota</taxon>
        <taxon>Metazoa</taxon>
        <taxon>Chordata</taxon>
        <taxon>Craniata</taxon>
        <taxon>Vertebrata</taxon>
        <taxon>Euteleostomi</taxon>
        <taxon>Mammalia</taxon>
        <taxon>Eutheria</taxon>
        <taxon>Laurasiatheria</taxon>
        <taxon>Chiroptera</taxon>
        <taxon>Yangochiroptera</taxon>
        <taxon>Phyllostomidae</taxon>
        <taxon>Phyllostominae</taxon>
        <taxon>Phyllostomus</taxon>
    </lineage>
</organism>
<dbReference type="GeneID" id="114515002"/>
<evidence type="ECO:0000313" key="6">
    <source>
        <dbReference type="RefSeq" id="XP_035889039.1"/>
    </source>
</evidence>
<dbReference type="Pfam" id="PF00059">
    <property type="entry name" value="Lectin_C"/>
    <property type="match status" value="1"/>
</dbReference>
<name>A0A7E6ECH6_9CHIR</name>
<dbReference type="PANTHER" id="PTHR22803">
    <property type="entry name" value="MANNOSE, PHOSPHOLIPASE, LECTIN RECEPTOR RELATED"/>
    <property type="match status" value="1"/>
</dbReference>
<keyword evidence="5" id="KW-1185">Reference proteome</keyword>
<dbReference type="OrthoDB" id="2142683at2759"/>
<feature type="domain" description="C-type lectin" evidence="4">
    <location>
        <begin position="184"/>
        <end position="301"/>
    </location>
</feature>
<evidence type="ECO:0000259" key="4">
    <source>
        <dbReference type="PROSITE" id="PS50041"/>
    </source>
</evidence>
<accession>A0A7E6ECH6</accession>
<dbReference type="InterPro" id="IPR033989">
    <property type="entry name" value="CD209-like_CTLD"/>
</dbReference>
<feature type="coiled-coil region" evidence="2">
    <location>
        <begin position="118"/>
        <end position="170"/>
    </location>
</feature>
<evidence type="ECO:0000256" key="3">
    <source>
        <dbReference type="SAM" id="Phobius"/>
    </source>
</evidence>
<reference evidence="6" key="1">
    <citation type="submission" date="2025-08" db="UniProtKB">
        <authorList>
            <consortium name="RefSeq"/>
        </authorList>
    </citation>
    <scope>IDENTIFICATION</scope>
    <source>
        <tissue evidence="6">Muscle</tissue>
    </source>
</reference>
<dbReference type="KEGG" id="pdic:114515002"/>
<dbReference type="PROSITE" id="PS50041">
    <property type="entry name" value="C_TYPE_LECTIN_2"/>
    <property type="match status" value="1"/>
</dbReference>
<dbReference type="SMART" id="SM00034">
    <property type="entry name" value="CLECT"/>
    <property type="match status" value="1"/>
</dbReference>